<dbReference type="AlphaFoldDB" id="A0A7G9RYI2"/>
<keyword evidence="6" id="KW-1185">Reference proteome</keyword>
<dbReference type="SUPFAM" id="SSF53822">
    <property type="entry name" value="Periplasmic binding protein-like I"/>
    <property type="match status" value="1"/>
</dbReference>
<dbReference type="EMBL" id="CP060715">
    <property type="protein sequence ID" value="QNN60657.1"/>
    <property type="molecule type" value="Genomic_DNA"/>
</dbReference>
<protein>
    <submittedName>
        <fullName evidence="5">LacI family DNA-binding transcriptional regulator</fullName>
    </submittedName>
</protein>
<dbReference type="Pfam" id="PF00532">
    <property type="entry name" value="Peripla_BP_1"/>
    <property type="match status" value="1"/>
</dbReference>
<dbReference type="PANTHER" id="PTHR30146">
    <property type="entry name" value="LACI-RELATED TRANSCRIPTIONAL REPRESSOR"/>
    <property type="match status" value="1"/>
</dbReference>
<dbReference type="Gene3D" id="1.10.260.40">
    <property type="entry name" value="lambda repressor-like DNA-binding domains"/>
    <property type="match status" value="1"/>
</dbReference>
<dbReference type="InterPro" id="IPR000843">
    <property type="entry name" value="HTH_LacI"/>
</dbReference>
<proteinExistence type="predicted"/>
<dbReference type="Pfam" id="PF00356">
    <property type="entry name" value="LacI"/>
    <property type="match status" value="1"/>
</dbReference>
<dbReference type="InterPro" id="IPR028082">
    <property type="entry name" value="Peripla_BP_I"/>
</dbReference>
<keyword evidence="1" id="KW-0805">Transcription regulation</keyword>
<dbReference type="PROSITE" id="PS00356">
    <property type="entry name" value="HTH_LACI_1"/>
    <property type="match status" value="1"/>
</dbReference>
<dbReference type="GO" id="GO:0000976">
    <property type="term" value="F:transcription cis-regulatory region binding"/>
    <property type="evidence" value="ECO:0007669"/>
    <property type="project" value="TreeGrafter"/>
</dbReference>
<dbReference type="InterPro" id="IPR001761">
    <property type="entry name" value="Peripla_BP/Lac1_sug-bd_dom"/>
</dbReference>
<dbReference type="Proteomes" id="UP000515928">
    <property type="component" value="Chromosome"/>
</dbReference>
<gene>
    <name evidence="5" type="ORF">H9L01_09865</name>
</gene>
<keyword evidence="3" id="KW-0804">Transcription</keyword>
<evidence type="ECO:0000259" key="4">
    <source>
        <dbReference type="PROSITE" id="PS50932"/>
    </source>
</evidence>
<organism evidence="5 6">
    <name type="scientific">Erysipelothrix inopinata</name>
    <dbReference type="NCBI Taxonomy" id="225084"/>
    <lineage>
        <taxon>Bacteria</taxon>
        <taxon>Bacillati</taxon>
        <taxon>Bacillota</taxon>
        <taxon>Erysipelotrichia</taxon>
        <taxon>Erysipelotrichales</taxon>
        <taxon>Erysipelotrichaceae</taxon>
        <taxon>Erysipelothrix</taxon>
    </lineage>
</organism>
<dbReference type="RefSeq" id="WP_187533781.1">
    <property type="nucleotide sequence ID" value="NZ_CBCSHU010000005.1"/>
</dbReference>
<dbReference type="SUPFAM" id="SSF47413">
    <property type="entry name" value="lambda repressor-like DNA-binding domains"/>
    <property type="match status" value="1"/>
</dbReference>
<feature type="domain" description="HTH lacI-type" evidence="4">
    <location>
        <begin position="2"/>
        <end position="56"/>
    </location>
</feature>
<dbReference type="CDD" id="cd01392">
    <property type="entry name" value="HTH_LacI"/>
    <property type="match status" value="1"/>
</dbReference>
<dbReference type="PROSITE" id="PS50932">
    <property type="entry name" value="HTH_LACI_2"/>
    <property type="match status" value="1"/>
</dbReference>
<evidence type="ECO:0000313" key="6">
    <source>
        <dbReference type="Proteomes" id="UP000515928"/>
    </source>
</evidence>
<dbReference type="Gene3D" id="3.40.50.2300">
    <property type="match status" value="2"/>
</dbReference>
<dbReference type="SMART" id="SM00354">
    <property type="entry name" value="HTH_LACI"/>
    <property type="match status" value="1"/>
</dbReference>
<dbReference type="GO" id="GO:0003700">
    <property type="term" value="F:DNA-binding transcription factor activity"/>
    <property type="evidence" value="ECO:0007669"/>
    <property type="project" value="TreeGrafter"/>
</dbReference>
<keyword evidence="2 5" id="KW-0238">DNA-binding</keyword>
<reference evidence="5 6" key="1">
    <citation type="submission" date="2020-08" db="EMBL/GenBank/DDBJ databases">
        <title>Genome sequence of Erysipelothrix inopinata DSM 15511T.</title>
        <authorList>
            <person name="Hyun D.-W."/>
            <person name="Bae J.-W."/>
        </authorList>
    </citation>
    <scope>NUCLEOTIDE SEQUENCE [LARGE SCALE GENOMIC DNA]</scope>
    <source>
        <strain evidence="5 6">DSM 15511</strain>
    </source>
</reference>
<accession>A0A7G9RYI2</accession>
<dbReference type="PANTHER" id="PTHR30146:SF105">
    <property type="entry name" value="CATABOLITE CONTROL PROTEIN B"/>
    <property type="match status" value="1"/>
</dbReference>
<evidence type="ECO:0000256" key="1">
    <source>
        <dbReference type="ARBA" id="ARBA00023015"/>
    </source>
</evidence>
<evidence type="ECO:0000256" key="3">
    <source>
        <dbReference type="ARBA" id="ARBA00023163"/>
    </source>
</evidence>
<name>A0A7G9RYI2_9FIRM</name>
<sequence>MVNIRDIAKEANVSVSTVSRVLNNHPYVSDAVRSRVLEIVDEYNYVSNSNAVKLSKGKTQCVGLVVPEVDYYGYDTVSKGIIDAANQDGYNVMLLCSNYEIERELVFLEMLRKKELDGLIFISKACEDHYLTEYSKYGPITICREKVVTGATNVYPRRIASYYEIYQHLLDYGCTDIFTTTNKSVELSRSTQAKWRAYEETLKKPAESQFFHAVFSDKNTGGVMNKIHDQVNNNAIVGIFVDSDEVGASLIVEAKKKGFVHHQNFFIISEGNTYMSTLMNFTSIDYNLITVGKKLYQYLFTDNPTSVAIDYEMIEIKKI</sequence>
<evidence type="ECO:0000256" key="2">
    <source>
        <dbReference type="ARBA" id="ARBA00023125"/>
    </source>
</evidence>
<evidence type="ECO:0000313" key="5">
    <source>
        <dbReference type="EMBL" id="QNN60657.1"/>
    </source>
</evidence>
<dbReference type="PRINTS" id="PR00036">
    <property type="entry name" value="HTHLACI"/>
</dbReference>
<dbReference type="KEGG" id="eio:H9L01_09865"/>
<dbReference type="InterPro" id="IPR010982">
    <property type="entry name" value="Lambda_DNA-bd_dom_sf"/>
</dbReference>